<dbReference type="PANTHER" id="PTHR30627:SF1">
    <property type="entry name" value="PEPTIDOGLYCAN D,D-TRANSPEPTIDASE FTSI"/>
    <property type="match status" value="1"/>
</dbReference>
<reference evidence="8 9" key="1">
    <citation type="submission" date="2012-06" db="EMBL/GenBank/DDBJ databases">
        <title>Finished chromosome of genome of Chroococcidiopsis thermalis PCC 7203.</title>
        <authorList>
            <consortium name="US DOE Joint Genome Institute"/>
            <person name="Gugger M."/>
            <person name="Coursin T."/>
            <person name="Rippka R."/>
            <person name="Tandeau De Marsac N."/>
            <person name="Huntemann M."/>
            <person name="Wei C.-L."/>
            <person name="Han J."/>
            <person name="Detter J.C."/>
            <person name="Han C."/>
            <person name="Tapia R."/>
            <person name="Davenport K."/>
            <person name="Daligault H."/>
            <person name="Erkkila T."/>
            <person name="Gu W."/>
            <person name="Munk A.C.C."/>
            <person name="Teshima H."/>
            <person name="Xu Y."/>
            <person name="Chain P."/>
            <person name="Chen A."/>
            <person name="Krypides N."/>
            <person name="Mavromatis K."/>
            <person name="Markowitz V."/>
            <person name="Szeto E."/>
            <person name="Ivanova N."/>
            <person name="Mikhailova N."/>
            <person name="Ovchinnikova G."/>
            <person name="Pagani I."/>
            <person name="Pati A."/>
            <person name="Goodwin L."/>
            <person name="Peters L."/>
            <person name="Pitluck S."/>
            <person name="Woyke T."/>
            <person name="Kerfeld C."/>
        </authorList>
    </citation>
    <scope>NUCLEOTIDE SEQUENCE [LARGE SCALE GENOMIC DNA]</scope>
    <source>
        <strain evidence="8 9">PCC 7203</strain>
    </source>
</reference>
<keyword evidence="3 5" id="KW-0472">Membrane</keyword>
<evidence type="ECO:0000259" key="6">
    <source>
        <dbReference type="Pfam" id="PF00905"/>
    </source>
</evidence>
<dbReference type="SUPFAM" id="SSF56519">
    <property type="entry name" value="Penicillin binding protein dimerisation domain"/>
    <property type="match status" value="1"/>
</dbReference>
<gene>
    <name evidence="8" type="ORF">Chro_0050</name>
</gene>
<dbReference type="HOGENOM" id="CLU_009289_6_2_3"/>
<dbReference type="InterPro" id="IPR005311">
    <property type="entry name" value="PBP_dimer"/>
</dbReference>
<dbReference type="Proteomes" id="UP000010384">
    <property type="component" value="Chromosome"/>
</dbReference>
<feature type="domain" description="Penicillin-binding protein transpeptidase" evidence="6">
    <location>
        <begin position="343"/>
        <end position="642"/>
    </location>
</feature>
<dbReference type="InterPro" id="IPR036138">
    <property type="entry name" value="PBP_dimer_sf"/>
</dbReference>
<evidence type="ECO:0000313" key="9">
    <source>
        <dbReference type="Proteomes" id="UP000010384"/>
    </source>
</evidence>
<dbReference type="Gene3D" id="3.30.450.330">
    <property type="match status" value="1"/>
</dbReference>
<dbReference type="RefSeq" id="WP_015152159.1">
    <property type="nucleotide sequence ID" value="NC_019695.1"/>
</dbReference>
<dbReference type="KEGG" id="cthe:Chro_0050"/>
<dbReference type="InParanoid" id="K9TRY0"/>
<evidence type="ECO:0000256" key="2">
    <source>
        <dbReference type="ARBA" id="ARBA00007171"/>
    </source>
</evidence>
<protein>
    <submittedName>
        <fullName evidence="8">Penicillin-binding protein transpeptidase</fullName>
    </submittedName>
</protein>
<accession>K9TRY0</accession>
<dbReference type="PANTHER" id="PTHR30627">
    <property type="entry name" value="PEPTIDOGLYCAN D,D-TRANSPEPTIDASE"/>
    <property type="match status" value="1"/>
</dbReference>
<evidence type="ECO:0000256" key="3">
    <source>
        <dbReference type="ARBA" id="ARBA00023136"/>
    </source>
</evidence>
<evidence type="ECO:0000259" key="7">
    <source>
        <dbReference type="Pfam" id="PF03717"/>
    </source>
</evidence>
<dbReference type="AlphaFoldDB" id="K9TRY0"/>
<dbReference type="Pfam" id="PF00905">
    <property type="entry name" value="Transpeptidase"/>
    <property type="match status" value="1"/>
</dbReference>
<proteinExistence type="inferred from homology"/>
<feature type="domain" description="Penicillin-binding protein dimerisation" evidence="7">
    <location>
        <begin position="154"/>
        <end position="267"/>
    </location>
</feature>
<dbReference type="eggNOG" id="COG0768">
    <property type="taxonomic scope" value="Bacteria"/>
</dbReference>
<feature type="transmembrane region" description="Helical" evidence="5">
    <location>
        <begin position="102"/>
        <end position="124"/>
    </location>
</feature>
<name>K9TRY0_CHRTP</name>
<dbReference type="GO" id="GO:0005886">
    <property type="term" value="C:plasma membrane"/>
    <property type="evidence" value="ECO:0007669"/>
    <property type="project" value="TreeGrafter"/>
</dbReference>
<keyword evidence="9" id="KW-1185">Reference proteome</keyword>
<feature type="region of interest" description="Disordered" evidence="4">
    <location>
        <begin position="55"/>
        <end position="94"/>
    </location>
</feature>
<dbReference type="EMBL" id="CP003597">
    <property type="protein sequence ID" value="AFY85607.1"/>
    <property type="molecule type" value="Genomic_DNA"/>
</dbReference>
<keyword evidence="5" id="KW-0812">Transmembrane</keyword>
<dbReference type="Gene3D" id="3.40.710.10">
    <property type="entry name" value="DD-peptidase/beta-lactamase superfamily"/>
    <property type="match status" value="1"/>
</dbReference>
<dbReference type="STRING" id="251229.Chro_0050"/>
<comment type="subcellular location">
    <subcellularLocation>
        <location evidence="1">Membrane</location>
    </subcellularLocation>
</comment>
<organism evidence="8 9">
    <name type="scientific">Chroococcidiopsis thermalis (strain PCC 7203)</name>
    <dbReference type="NCBI Taxonomy" id="251229"/>
    <lineage>
        <taxon>Bacteria</taxon>
        <taxon>Bacillati</taxon>
        <taxon>Cyanobacteriota</taxon>
        <taxon>Cyanophyceae</taxon>
        <taxon>Chroococcidiopsidales</taxon>
        <taxon>Chroococcidiopsidaceae</taxon>
        <taxon>Chroococcidiopsis</taxon>
    </lineage>
</organism>
<evidence type="ECO:0000313" key="8">
    <source>
        <dbReference type="EMBL" id="AFY85607.1"/>
    </source>
</evidence>
<dbReference type="PATRIC" id="fig|251229.3.peg.60"/>
<dbReference type="GO" id="GO:0071555">
    <property type="term" value="P:cell wall organization"/>
    <property type="evidence" value="ECO:0007669"/>
    <property type="project" value="TreeGrafter"/>
</dbReference>
<dbReference type="OrthoDB" id="9770103at2"/>
<evidence type="ECO:0000256" key="1">
    <source>
        <dbReference type="ARBA" id="ARBA00004370"/>
    </source>
</evidence>
<dbReference type="InterPro" id="IPR012338">
    <property type="entry name" value="Beta-lactam/transpept-like"/>
</dbReference>
<dbReference type="FunCoup" id="K9TRY0">
    <property type="interactions" value="378"/>
</dbReference>
<dbReference type="Pfam" id="PF03717">
    <property type="entry name" value="PBP_dimer"/>
    <property type="match status" value="1"/>
</dbReference>
<sequence>MWSVGCRVYVIRSLSSLIPTPYGRVSKLAPTDSRLVRSLLPHHALLKMSIFPSSDARRQRRTAKNRDRSQANRPQHRQRLKQPRTVEKPVSNQQQKSNRLPLLRLLLVWSVLMGTCVAMGIKLYRLQVIHAPKLFAQARKQQLTSMPGFVIRRPVVDCNQNVLAMDRLVYHLYARPGQFNVSKEKIADRLAPLLQSSPAQLVKRFNQPSNSIRLTSVVPEEMFQQIDSLTIDGKKVRGLELVPQFSRFYPQHTLAADIVGYVNTDREGKAGVEASHNQQLESLVKPISSLSRDGNNEIMSYSVPDNFAEVDDTRLELTVDLRLQRAAQAALSKQLKAVQAKRGSVIVMDARDGSILAMVDEPSYDPNEFYKFDFELFRNWAISDLYEPGSTFKPLNVAIALELKAIHPNEIFPDPDTIKIGGRIIKNADPEPYKELSVAGILQHSSNVGMVQIAQRISPATYYDWLKKLGIGQSLATDLAAVAPSQIKSKKQFVTYPIEPATASFGQGFALTPIKLVQLHAALANGGKLVTPHVVRGRFDANGHPQWQPTLPTPQQVFSPSVAKTVLEMMETVVTQGSGKSVRIPGYRIAGKTGTAQKASARGGYDSTAKITSFVSILPVDAPRYVILAVIDEPTKVPKGQLIRGSTTAVPVVKSVIDALISTERIPPNQPTQRIQNSDGIRN</sequence>
<evidence type="ECO:0000256" key="4">
    <source>
        <dbReference type="SAM" id="MobiDB-lite"/>
    </source>
</evidence>
<keyword evidence="5" id="KW-1133">Transmembrane helix</keyword>
<dbReference type="SUPFAM" id="SSF56601">
    <property type="entry name" value="beta-lactamase/transpeptidase-like"/>
    <property type="match status" value="1"/>
</dbReference>
<dbReference type="InterPro" id="IPR001460">
    <property type="entry name" value="PCN-bd_Tpept"/>
</dbReference>
<dbReference type="InterPro" id="IPR050515">
    <property type="entry name" value="Beta-lactam/transpept"/>
</dbReference>
<evidence type="ECO:0000256" key="5">
    <source>
        <dbReference type="SAM" id="Phobius"/>
    </source>
</evidence>
<dbReference type="Gene3D" id="3.90.1310.10">
    <property type="entry name" value="Penicillin-binding protein 2a (Domain 2)"/>
    <property type="match status" value="1"/>
</dbReference>
<dbReference type="GO" id="GO:0008658">
    <property type="term" value="F:penicillin binding"/>
    <property type="evidence" value="ECO:0007669"/>
    <property type="project" value="InterPro"/>
</dbReference>
<comment type="similarity">
    <text evidence="2">Belongs to the transpeptidase family.</text>
</comment>